<dbReference type="OrthoDB" id="426718at2759"/>
<organism evidence="7 8">
    <name type="scientific">Laccaria amethystina LaAM-08-1</name>
    <dbReference type="NCBI Taxonomy" id="1095629"/>
    <lineage>
        <taxon>Eukaryota</taxon>
        <taxon>Fungi</taxon>
        <taxon>Dikarya</taxon>
        <taxon>Basidiomycota</taxon>
        <taxon>Agaricomycotina</taxon>
        <taxon>Agaricomycetes</taxon>
        <taxon>Agaricomycetidae</taxon>
        <taxon>Agaricales</taxon>
        <taxon>Agaricineae</taxon>
        <taxon>Hydnangiaceae</taxon>
        <taxon>Laccaria</taxon>
    </lineage>
</organism>
<dbReference type="SUPFAM" id="SSF53474">
    <property type="entry name" value="alpha/beta-Hydrolases"/>
    <property type="match status" value="1"/>
</dbReference>
<dbReference type="InterPro" id="IPR029058">
    <property type="entry name" value="AB_hydrolase_fold"/>
</dbReference>
<dbReference type="EMBL" id="KN838539">
    <property type="protein sequence ID" value="KIK09188.1"/>
    <property type="molecule type" value="Genomic_DNA"/>
</dbReference>
<dbReference type="Pfam" id="PF01764">
    <property type="entry name" value="Lipase_3"/>
    <property type="match status" value="1"/>
</dbReference>
<dbReference type="CDD" id="cd00519">
    <property type="entry name" value="Lipase_3"/>
    <property type="match status" value="1"/>
</dbReference>
<feature type="signal peptide" evidence="5">
    <location>
        <begin position="1"/>
        <end position="21"/>
    </location>
</feature>
<protein>
    <recommendedName>
        <fullName evidence="6">Fungal lipase-type domain-containing protein</fullName>
    </recommendedName>
</protein>
<evidence type="ECO:0000256" key="5">
    <source>
        <dbReference type="SAM" id="SignalP"/>
    </source>
</evidence>
<dbReference type="InterPro" id="IPR002921">
    <property type="entry name" value="Fungal_lipase-type"/>
</dbReference>
<dbReference type="PANTHER" id="PTHR45856">
    <property type="entry name" value="ALPHA/BETA-HYDROLASES SUPERFAMILY PROTEIN"/>
    <property type="match status" value="1"/>
</dbReference>
<reference evidence="8" key="2">
    <citation type="submission" date="2015-01" db="EMBL/GenBank/DDBJ databases">
        <title>Evolutionary Origins and Diversification of the Mycorrhizal Mutualists.</title>
        <authorList>
            <consortium name="DOE Joint Genome Institute"/>
            <consortium name="Mycorrhizal Genomics Consortium"/>
            <person name="Kohler A."/>
            <person name="Kuo A."/>
            <person name="Nagy L.G."/>
            <person name="Floudas D."/>
            <person name="Copeland A."/>
            <person name="Barry K.W."/>
            <person name="Cichocki N."/>
            <person name="Veneault-Fourrey C."/>
            <person name="LaButti K."/>
            <person name="Lindquist E.A."/>
            <person name="Lipzen A."/>
            <person name="Lundell T."/>
            <person name="Morin E."/>
            <person name="Murat C."/>
            <person name="Riley R."/>
            <person name="Ohm R."/>
            <person name="Sun H."/>
            <person name="Tunlid A."/>
            <person name="Henrissat B."/>
            <person name="Grigoriev I.V."/>
            <person name="Hibbett D.S."/>
            <person name="Martin F."/>
        </authorList>
    </citation>
    <scope>NUCLEOTIDE SEQUENCE [LARGE SCALE GENOMIC DNA]</scope>
    <source>
        <strain evidence="8">LaAM-08-1</strain>
    </source>
</reference>
<accession>A0A0C9YMI9</accession>
<gene>
    <name evidence="7" type="ORF">K443DRAFT_449231</name>
</gene>
<feature type="domain" description="Fungal lipase-type" evidence="6">
    <location>
        <begin position="97"/>
        <end position="224"/>
    </location>
</feature>
<name>A0A0C9YMI9_9AGAR</name>
<evidence type="ECO:0000313" key="7">
    <source>
        <dbReference type="EMBL" id="KIK09188.1"/>
    </source>
</evidence>
<feature type="chain" id="PRO_5002206276" description="Fungal lipase-type domain-containing protein" evidence="5">
    <location>
        <begin position="22"/>
        <end position="234"/>
    </location>
</feature>
<evidence type="ECO:0000259" key="6">
    <source>
        <dbReference type="Pfam" id="PF01764"/>
    </source>
</evidence>
<keyword evidence="5" id="KW-0732">Signal</keyword>
<comment type="catalytic activity">
    <reaction evidence="3">
        <text>a diacylglycerol + H2O = a monoacylglycerol + a fatty acid + H(+)</text>
        <dbReference type="Rhea" id="RHEA:32731"/>
        <dbReference type="ChEBI" id="CHEBI:15377"/>
        <dbReference type="ChEBI" id="CHEBI:15378"/>
        <dbReference type="ChEBI" id="CHEBI:17408"/>
        <dbReference type="ChEBI" id="CHEBI:18035"/>
        <dbReference type="ChEBI" id="CHEBI:28868"/>
    </reaction>
</comment>
<dbReference type="Gene3D" id="3.40.50.1820">
    <property type="entry name" value="alpha/beta hydrolase"/>
    <property type="match status" value="1"/>
</dbReference>
<dbReference type="HOGENOM" id="CLU_032957_9_0_1"/>
<reference evidence="7 8" key="1">
    <citation type="submission" date="2014-04" db="EMBL/GenBank/DDBJ databases">
        <authorList>
            <consortium name="DOE Joint Genome Institute"/>
            <person name="Kuo A."/>
            <person name="Kohler A."/>
            <person name="Nagy L.G."/>
            <person name="Floudas D."/>
            <person name="Copeland A."/>
            <person name="Barry K.W."/>
            <person name="Cichocki N."/>
            <person name="Veneault-Fourrey C."/>
            <person name="LaButti K."/>
            <person name="Lindquist E.A."/>
            <person name="Lipzen A."/>
            <person name="Lundell T."/>
            <person name="Morin E."/>
            <person name="Murat C."/>
            <person name="Sun H."/>
            <person name="Tunlid A."/>
            <person name="Henrissat B."/>
            <person name="Grigoriev I.V."/>
            <person name="Hibbett D.S."/>
            <person name="Martin F."/>
            <person name="Nordberg H.P."/>
            <person name="Cantor M.N."/>
            <person name="Hua S.X."/>
        </authorList>
    </citation>
    <scope>NUCLEOTIDE SEQUENCE [LARGE SCALE GENOMIC DNA]</scope>
    <source>
        <strain evidence="7 8">LaAM-08-1</strain>
    </source>
</reference>
<evidence type="ECO:0000256" key="1">
    <source>
        <dbReference type="ARBA" id="ARBA00023157"/>
    </source>
</evidence>
<comment type="similarity">
    <text evidence="2">Belongs to the AB hydrolase superfamily. Lipase family. Class 3 subfamily.</text>
</comment>
<keyword evidence="8" id="KW-1185">Reference proteome</keyword>
<evidence type="ECO:0000313" key="8">
    <source>
        <dbReference type="Proteomes" id="UP000054477"/>
    </source>
</evidence>
<dbReference type="PANTHER" id="PTHR45856:SF25">
    <property type="entry name" value="FUNGAL LIPASE-LIKE DOMAIN-CONTAINING PROTEIN"/>
    <property type="match status" value="1"/>
</dbReference>
<dbReference type="Proteomes" id="UP000054477">
    <property type="component" value="Unassembled WGS sequence"/>
</dbReference>
<keyword evidence="1" id="KW-1015">Disulfide bond</keyword>
<evidence type="ECO:0000256" key="4">
    <source>
        <dbReference type="ARBA" id="ARBA00048461"/>
    </source>
</evidence>
<evidence type="ECO:0000256" key="2">
    <source>
        <dbReference type="ARBA" id="ARBA00043996"/>
    </source>
</evidence>
<sequence length="234" mass="24532">MNSKLLLLVLASFGMVSSAPAQSVLSPIGVTPVSISPFSSFTQFSRAAYCHHRRLESWNCGAACDALPGFVPAVVGGNGKTVPVYFVGYWPANDTIVVAHQGTDPTSLLSLLVDGRVKKRSLDPTLFPSVPSSVLVHSGFAKAHARTASSVLSEVKKVMDVTRTRSVTTVGHSLGGALAALDAVFLALNLPSGSEVRGVTYGTPRVGNAAFAELLESIVGIFIYSFFDAPHPTS</sequence>
<evidence type="ECO:0000256" key="3">
    <source>
        <dbReference type="ARBA" id="ARBA00047591"/>
    </source>
</evidence>
<proteinExistence type="inferred from homology"/>
<comment type="catalytic activity">
    <reaction evidence="4">
        <text>a monoacylglycerol + H2O = glycerol + a fatty acid + H(+)</text>
        <dbReference type="Rhea" id="RHEA:15245"/>
        <dbReference type="ChEBI" id="CHEBI:15377"/>
        <dbReference type="ChEBI" id="CHEBI:15378"/>
        <dbReference type="ChEBI" id="CHEBI:17408"/>
        <dbReference type="ChEBI" id="CHEBI:17754"/>
        <dbReference type="ChEBI" id="CHEBI:28868"/>
    </reaction>
</comment>
<dbReference type="AlphaFoldDB" id="A0A0C9YMI9"/>
<dbReference type="InterPro" id="IPR051218">
    <property type="entry name" value="Sec_MonoDiacylglyc_Lipase"/>
</dbReference>
<dbReference type="GO" id="GO:0006629">
    <property type="term" value="P:lipid metabolic process"/>
    <property type="evidence" value="ECO:0007669"/>
    <property type="project" value="InterPro"/>
</dbReference>